<feature type="transmembrane region" description="Helical" evidence="1">
    <location>
        <begin position="106"/>
        <end position="128"/>
    </location>
</feature>
<feature type="transmembrane region" description="Helical" evidence="1">
    <location>
        <begin position="63"/>
        <end position="85"/>
    </location>
</feature>
<evidence type="ECO:0000256" key="1">
    <source>
        <dbReference type="SAM" id="Phobius"/>
    </source>
</evidence>
<keyword evidence="1" id="KW-0812">Transmembrane</keyword>
<gene>
    <name evidence="2" type="ORF">GCM10022224_079650</name>
</gene>
<comment type="caution">
    <text evidence="2">The sequence shown here is derived from an EMBL/GenBank/DDBJ whole genome shotgun (WGS) entry which is preliminary data.</text>
</comment>
<protein>
    <submittedName>
        <fullName evidence="2">ABC transporter permease subunit</fullName>
    </submittedName>
</protein>
<evidence type="ECO:0000313" key="2">
    <source>
        <dbReference type="EMBL" id="GAA3701874.1"/>
    </source>
</evidence>
<proteinExistence type="predicted"/>
<name>A0ABP7DDY4_9ACTN</name>
<dbReference type="EMBL" id="BAAAZP010000164">
    <property type="protein sequence ID" value="GAA3701874.1"/>
    <property type="molecule type" value="Genomic_DNA"/>
</dbReference>
<feature type="transmembrane region" description="Helical" evidence="1">
    <location>
        <begin position="234"/>
        <end position="254"/>
    </location>
</feature>
<dbReference type="RefSeq" id="WP_344890496.1">
    <property type="nucleotide sequence ID" value="NZ_BAAAZP010000164.1"/>
</dbReference>
<feature type="transmembrane region" description="Helical" evidence="1">
    <location>
        <begin position="148"/>
        <end position="171"/>
    </location>
</feature>
<keyword evidence="1" id="KW-0472">Membrane</keyword>
<organism evidence="2 3">
    <name type="scientific">Nonomuraea antimicrobica</name>
    <dbReference type="NCBI Taxonomy" id="561173"/>
    <lineage>
        <taxon>Bacteria</taxon>
        <taxon>Bacillati</taxon>
        <taxon>Actinomycetota</taxon>
        <taxon>Actinomycetes</taxon>
        <taxon>Streptosporangiales</taxon>
        <taxon>Streptosporangiaceae</taxon>
        <taxon>Nonomuraea</taxon>
    </lineage>
</organism>
<dbReference type="Proteomes" id="UP001500902">
    <property type="component" value="Unassembled WGS sequence"/>
</dbReference>
<reference evidence="3" key="1">
    <citation type="journal article" date="2019" name="Int. J. Syst. Evol. Microbiol.">
        <title>The Global Catalogue of Microorganisms (GCM) 10K type strain sequencing project: providing services to taxonomists for standard genome sequencing and annotation.</title>
        <authorList>
            <consortium name="The Broad Institute Genomics Platform"/>
            <consortium name="The Broad Institute Genome Sequencing Center for Infectious Disease"/>
            <person name="Wu L."/>
            <person name="Ma J."/>
        </authorList>
    </citation>
    <scope>NUCLEOTIDE SEQUENCE [LARGE SCALE GENOMIC DNA]</scope>
    <source>
        <strain evidence="3">JCM 16904</strain>
    </source>
</reference>
<keyword evidence="1" id="KW-1133">Transmembrane helix</keyword>
<feature type="transmembrane region" description="Helical" evidence="1">
    <location>
        <begin position="178"/>
        <end position="196"/>
    </location>
</feature>
<dbReference type="Pfam" id="PF12679">
    <property type="entry name" value="ABC2_membrane_2"/>
    <property type="match status" value="1"/>
</dbReference>
<sequence length="259" mass="27118">MSSILASEWLKLRSVRSTYVILGLSLCTVLLGLGLAAMAADMYDAAPVEQQLRARIAALEEVLVIVPQLCLGVLGTLAITSEYVTGLIRTTLAVVPRRWPILAAKSVIIGTLGLLVGAAAVFGTYFATKSMLGDRFSGAYATAFGDRLPLLIALTLTVPVFALLGLALGALLRSTAGAMAIIVSLVYVIPMIIGQLPEPWSEFFGSLMIGALPQEVIGGSNANSVYGSLLPPPAAAVALVLYAVAPLVIAAWLIRRRDA</sequence>
<evidence type="ECO:0000313" key="3">
    <source>
        <dbReference type="Proteomes" id="UP001500902"/>
    </source>
</evidence>
<accession>A0ABP7DDY4</accession>
<keyword evidence="3" id="KW-1185">Reference proteome</keyword>